<organism evidence="17 18">
    <name type="scientific">Hemibagrus guttatus</name>
    <dbReference type="NCBI Taxonomy" id="175788"/>
    <lineage>
        <taxon>Eukaryota</taxon>
        <taxon>Metazoa</taxon>
        <taxon>Chordata</taxon>
        <taxon>Craniata</taxon>
        <taxon>Vertebrata</taxon>
        <taxon>Euteleostomi</taxon>
        <taxon>Actinopterygii</taxon>
        <taxon>Neopterygii</taxon>
        <taxon>Teleostei</taxon>
        <taxon>Ostariophysi</taxon>
        <taxon>Siluriformes</taxon>
        <taxon>Bagridae</taxon>
        <taxon>Hemibagrus</taxon>
    </lineage>
</organism>
<dbReference type="AlphaFoldDB" id="A0AAE0RKE6"/>
<dbReference type="SUPFAM" id="SSF54928">
    <property type="entry name" value="RNA-binding domain, RBD"/>
    <property type="match status" value="2"/>
</dbReference>
<accession>A0AAE0RKE6</accession>
<gene>
    <name evidence="17" type="ORF">QTP70_022355</name>
</gene>
<dbReference type="PANTHER" id="PTHR48033">
    <property type="entry name" value="RNA-BINDING (RRM/RBD/RNP MOTIFS) FAMILY PROTEIN"/>
    <property type="match status" value="1"/>
</dbReference>
<dbReference type="SMART" id="SM00360">
    <property type="entry name" value="RRM"/>
    <property type="match status" value="4"/>
</dbReference>
<dbReference type="Pfam" id="PF18694">
    <property type="entry name" value="TDP-43_N"/>
    <property type="match status" value="1"/>
</dbReference>
<dbReference type="Pfam" id="PF20910">
    <property type="entry name" value="TDP-43_C"/>
    <property type="match status" value="2"/>
</dbReference>
<evidence type="ECO:0000259" key="16">
    <source>
        <dbReference type="PROSITE" id="PS50102"/>
    </source>
</evidence>
<dbReference type="FunFam" id="3.30.70.330:FF:000098">
    <property type="entry name" value="TAR DNA-binding protein 43"/>
    <property type="match status" value="2"/>
</dbReference>
<dbReference type="GO" id="GO:0000785">
    <property type="term" value="C:chromatin"/>
    <property type="evidence" value="ECO:0007669"/>
    <property type="project" value="TreeGrafter"/>
</dbReference>
<evidence type="ECO:0000256" key="15">
    <source>
        <dbReference type="SAM" id="MobiDB-lite"/>
    </source>
</evidence>
<dbReference type="GO" id="GO:0008380">
    <property type="term" value="P:RNA splicing"/>
    <property type="evidence" value="ECO:0007669"/>
    <property type="project" value="UniProtKB-KW"/>
</dbReference>
<keyword evidence="13" id="KW-0539">Nucleus</keyword>
<comment type="caution">
    <text evidence="17">The sequence shown here is derived from an EMBL/GenBank/DDBJ whole genome shotgun (WGS) entry which is preliminary data.</text>
</comment>
<dbReference type="CDD" id="cd12321">
    <property type="entry name" value="RRM1_TDP43"/>
    <property type="match status" value="2"/>
</dbReference>
<keyword evidence="9" id="KW-0238">DNA-binding</keyword>
<feature type="domain" description="RRM" evidence="16">
    <location>
        <begin position="207"/>
        <end position="278"/>
    </location>
</feature>
<dbReference type="InterPro" id="IPR012677">
    <property type="entry name" value="Nucleotide-bd_a/b_plait_sf"/>
</dbReference>
<dbReference type="EMBL" id="JAUCMX010000001">
    <property type="protein sequence ID" value="KAK3556853.1"/>
    <property type="molecule type" value="Genomic_DNA"/>
</dbReference>
<keyword evidence="11" id="KW-0804">Transcription</keyword>
<evidence type="ECO:0000256" key="4">
    <source>
        <dbReference type="ARBA" id="ARBA00022491"/>
    </source>
</evidence>
<dbReference type="CDD" id="cd12322">
    <property type="entry name" value="RRM2_TDP43"/>
    <property type="match status" value="2"/>
</dbReference>
<evidence type="ECO:0000313" key="18">
    <source>
        <dbReference type="Proteomes" id="UP001274896"/>
    </source>
</evidence>
<dbReference type="InterPro" id="IPR035979">
    <property type="entry name" value="RBD_domain_sf"/>
</dbReference>
<dbReference type="FunFam" id="3.30.70.330:FF:000107">
    <property type="entry name" value="TAR DNA-binding protein 43"/>
    <property type="match status" value="2"/>
</dbReference>
<dbReference type="GO" id="GO:0006397">
    <property type="term" value="P:mRNA processing"/>
    <property type="evidence" value="ECO:0007669"/>
    <property type="project" value="UniProtKB-KW"/>
</dbReference>
<keyword evidence="4" id="KW-0678">Repressor</keyword>
<evidence type="ECO:0000256" key="10">
    <source>
        <dbReference type="ARBA" id="ARBA00023128"/>
    </source>
</evidence>
<keyword evidence="18" id="KW-1185">Reference proteome</keyword>
<dbReference type="Pfam" id="PF00076">
    <property type="entry name" value="RRM_1"/>
    <property type="match status" value="4"/>
</dbReference>
<feature type="domain" description="RRM" evidence="16">
    <location>
        <begin position="577"/>
        <end position="673"/>
    </location>
</feature>
<protein>
    <recommendedName>
        <fullName evidence="3">TAR DNA-binding protein 43</fullName>
    </recommendedName>
</protein>
<dbReference type="InterPro" id="IPR000504">
    <property type="entry name" value="RRM_dom"/>
</dbReference>
<evidence type="ECO:0000256" key="2">
    <source>
        <dbReference type="ARBA" id="ARBA00004173"/>
    </source>
</evidence>
<keyword evidence="5" id="KW-0507">mRNA processing</keyword>
<evidence type="ECO:0000256" key="5">
    <source>
        <dbReference type="ARBA" id="ARBA00022664"/>
    </source>
</evidence>
<reference evidence="17" key="1">
    <citation type="submission" date="2023-06" db="EMBL/GenBank/DDBJ databases">
        <title>Male Hemibagrus guttatus genome.</title>
        <authorList>
            <person name="Bian C."/>
        </authorList>
    </citation>
    <scope>NUCLEOTIDE SEQUENCE</scope>
    <source>
        <strain evidence="17">Male_cb2023</strain>
        <tissue evidence="17">Muscle</tissue>
    </source>
</reference>
<dbReference type="InterPro" id="IPR049124">
    <property type="entry name" value="TDP-43_C"/>
</dbReference>
<comment type="subcellular location">
    <subcellularLocation>
        <location evidence="2">Mitochondrion</location>
    </subcellularLocation>
    <subcellularLocation>
        <location evidence="1">Nucleus</location>
    </subcellularLocation>
</comment>
<dbReference type="Gene3D" id="3.30.70.330">
    <property type="match status" value="4"/>
</dbReference>
<dbReference type="CDD" id="cd19609">
    <property type="entry name" value="NTD_TDP-43"/>
    <property type="match status" value="1"/>
</dbReference>
<keyword evidence="6" id="KW-0677">Repeat</keyword>
<evidence type="ECO:0000256" key="3">
    <source>
        <dbReference type="ARBA" id="ARBA00018889"/>
    </source>
</evidence>
<evidence type="ECO:0000256" key="13">
    <source>
        <dbReference type="ARBA" id="ARBA00023242"/>
    </source>
</evidence>
<feature type="domain" description="RRM" evidence="16">
    <location>
        <begin position="120"/>
        <end position="216"/>
    </location>
</feature>
<dbReference type="InterPro" id="IPR041105">
    <property type="entry name" value="TDP-43_N"/>
</dbReference>
<keyword evidence="10" id="KW-0496">Mitochondrion</keyword>
<feature type="region of interest" description="Disordered" evidence="15">
    <location>
        <begin position="804"/>
        <end position="825"/>
    </location>
</feature>
<evidence type="ECO:0000313" key="17">
    <source>
        <dbReference type="EMBL" id="KAK3556853.1"/>
    </source>
</evidence>
<dbReference type="GO" id="GO:0005654">
    <property type="term" value="C:nucleoplasm"/>
    <property type="evidence" value="ECO:0007669"/>
    <property type="project" value="TreeGrafter"/>
</dbReference>
<evidence type="ECO:0000256" key="8">
    <source>
        <dbReference type="ARBA" id="ARBA00023015"/>
    </source>
</evidence>
<dbReference type="PROSITE" id="PS50102">
    <property type="entry name" value="RRM"/>
    <property type="match status" value="4"/>
</dbReference>
<sequence>MEYENNQEAQLGEMSDIYIRVAEEENEEPMEIPSEDDGTVLLSTVAAQFPGACGLRYRSPISQCMRGVRLVDGVLHAPENGWGNLVYIVNYPKESADNKRKMDEIEASSAKIKRGDQKISDLIVLGLPWKTTEQDLKDYFSTFGDVIMVQVKRDAKTGNSKGFGFVRFADWETQGKVITQRHMIDGRWCDCKLPNSKQGPDEPMRSRKVFVGRCTEDLTTDDLRQFFMQYGEVTDVFIPKPFRAFAFVTFADDQIAASLCGQDLIVKGVSVHISNAEPKHSGRGHMMDRVRYGNGFGAQAFGSNRSSSSSLGNFSNFNLNPDMMAAAQAALQSSWGMMGMLAQQGQSATSGSSATGASAARDQAPYSAGNSNYNSSSAALGWGAGSNPASSGSGFNSSFGSSMESKSAGWGITSLAFRTEDEFVYWPSRGEPMNCAAFSVTLINTDKLCLCNEEQIIIHDFILEATQVLHTLNSTNIGAREKCLICTFECLRRRTKSRWRFPRRTTARCSCPRWRRSSRAPAACATGAPFHSACAACAWWTECYDRKIKPQSADNKRKMDEIEASSAKIKRGDQKTSDLIVLGLPWKTTEQDLKDYFSTFGDVIMVQVKRDAKTGNSKGFGFVRFADWETQGKVITQRHMIDGRWCDCKLPNSKQGPDEPMRSRKVFVGRCTEDLTADDLRQFFMQYGEVTDVFIPKPFRAFAFVTFADDQIAASLCGEDLIIKGVSVHISSAEPKHSGRGHMMDRVRYGNGFGAQAFGSNRSSSSSLGNFSNFNLNPAMMAAAQAALQSSWGMMGMLAQQGQSATSGSSASGASSARDQAQYSAGNSNYGSSSAALGWGAGSNPANSGSGFNSSFGSSMESKSAGWGM</sequence>
<dbReference type="GO" id="GO:0003723">
    <property type="term" value="F:RNA binding"/>
    <property type="evidence" value="ECO:0007669"/>
    <property type="project" value="UniProtKB-UniRule"/>
</dbReference>
<keyword evidence="7 14" id="KW-0694">RNA-binding</keyword>
<evidence type="ECO:0000256" key="9">
    <source>
        <dbReference type="ARBA" id="ARBA00023125"/>
    </source>
</evidence>
<dbReference type="PANTHER" id="PTHR48033:SF9">
    <property type="entry name" value="TAR DNA-BINDING PROTEIN 43"/>
    <property type="match status" value="1"/>
</dbReference>
<dbReference type="Proteomes" id="UP001274896">
    <property type="component" value="Unassembled WGS sequence"/>
</dbReference>
<evidence type="ECO:0000256" key="14">
    <source>
        <dbReference type="PROSITE-ProRule" id="PRU00176"/>
    </source>
</evidence>
<name>A0AAE0RKE6_9TELE</name>
<feature type="domain" description="RRM" evidence="16">
    <location>
        <begin position="664"/>
        <end position="735"/>
    </location>
</feature>
<feature type="region of interest" description="Disordered" evidence="15">
    <location>
        <begin position="849"/>
        <end position="869"/>
    </location>
</feature>
<dbReference type="GO" id="GO:0005739">
    <property type="term" value="C:mitochondrion"/>
    <property type="evidence" value="ECO:0007669"/>
    <property type="project" value="UniProtKB-SubCell"/>
</dbReference>
<proteinExistence type="predicted"/>
<evidence type="ECO:0000256" key="7">
    <source>
        <dbReference type="ARBA" id="ARBA00022884"/>
    </source>
</evidence>
<keyword evidence="8" id="KW-0805">Transcription regulation</keyword>
<evidence type="ECO:0000256" key="6">
    <source>
        <dbReference type="ARBA" id="ARBA00022737"/>
    </source>
</evidence>
<evidence type="ECO:0000256" key="12">
    <source>
        <dbReference type="ARBA" id="ARBA00023187"/>
    </source>
</evidence>
<keyword evidence="12" id="KW-0508">mRNA splicing</keyword>
<dbReference type="GO" id="GO:0010468">
    <property type="term" value="P:regulation of gene expression"/>
    <property type="evidence" value="ECO:0007669"/>
    <property type="project" value="TreeGrafter"/>
</dbReference>
<evidence type="ECO:0000256" key="1">
    <source>
        <dbReference type="ARBA" id="ARBA00004123"/>
    </source>
</evidence>
<dbReference type="GO" id="GO:0003690">
    <property type="term" value="F:double-stranded DNA binding"/>
    <property type="evidence" value="ECO:0007669"/>
    <property type="project" value="UniProtKB-ARBA"/>
</dbReference>
<evidence type="ECO:0000256" key="11">
    <source>
        <dbReference type="ARBA" id="ARBA00023163"/>
    </source>
</evidence>
<feature type="region of interest" description="Disordered" evidence="15">
    <location>
        <begin position="347"/>
        <end position="366"/>
    </location>
</feature>